<evidence type="ECO:0000256" key="1">
    <source>
        <dbReference type="ARBA" id="ARBA00004651"/>
    </source>
</evidence>
<comment type="similarity">
    <text evidence="2">Belongs to the UPF0719 family.</text>
</comment>
<dbReference type="EMBL" id="JBHILJ010000002">
    <property type="protein sequence ID" value="MFB5735913.1"/>
    <property type="molecule type" value="Genomic_DNA"/>
</dbReference>
<evidence type="ECO:0000256" key="6">
    <source>
        <dbReference type="ARBA" id="ARBA00023136"/>
    </source>
</evidence>
<protein>
    <submittedName>
        <fullName evidence="8">DUF350 domain-containing protein</fullName>
    </submittedName>
</protein>
<keyword evidence="9" id="KW-1185">Reference proteome</keyword>
<dbReference type="PANTHER" id="PTHR40043:SF1">
    <property type="entry name" value="UPF0719 INNER MEMBRANE PROTEIN YJFL"/>
    <property type="match status" value="1"/>
</dbReference>
<feature type="transmembrane region" description="Helical" evidence="7">
    <location>
        <begin position="6"/>
        <end position="28"/>
    </location>
</feature>
<feature type="transmembrane region" description="Helical" evidence="7">
    <location>
        <begin position="125"/>
        <end position="146"/>
    </location>
</feature>
<dbReference type="Pfam" id="PF03994">
    <property type="entry name" value="DUF350"/>
    <property type="match status" value="2"/>
</dbReference>
<proteinExistence type="inferred from homology"/>
<dbReference type="Proteomes" id="UP001580391">
    <property type="component" value="Unassembled WGS sequence"/>
</dbReference>
<comment type="caution">
    <text evidence="8">The sequence shown here is derived from an EMBL/GenBank/DDBJ whole genome shotgun (WGS) entry which is preliminary data.</text>
</comment>
<gene>
    <name evidence="8" type="ORF">ACE5IX_05300</name>
</gene>
<feature type="transmembrane region" description="Helical" evidence="7">
    <location>
        <begin position="84"/>
        <end position="104"/>
    </location>
</feature>
<evidence type="ECO:0000256" key="5">
    <source>
        <dbReference type="ARBA" id="ARBA00022989"/>
    </source>
</evidence>
<feature type="transmembrane region" description="Helical" evidence="7">
    <location>
        <begin position="286"/>
        <end position="306"/>
    </location>
</feature>
<evidence type="ECO:0000313" key="9">
    <source>
        <dbReference type="Proteomes" id="UP001580391"/>
    </source>
</evidence>
<keyword evidence="3" id="KW-1003">Cell membrane</keyword>
<reference evidence="8 9" key="1">
    <citation type="submission" date="2024-09" db="EMBL/GenBank/DDBJ databases">
        <title>Taxonomic and Genotyping Characterization of Leptospira Strains isolated from Multiple Sources in Colombia highlights the importance of intermediate species.</title>
        <authorList>
            <person name="Torres Higuera L."/>
            <person name="Rojas Tapias D."/>
            <person name="Jimenez Velasquez S."/>
            <person name="Renjifo Ibanez C."/>
        </authorList>
    </citation>
    <scope>NUCLEOTIDE SEQUENCE [LARGE SCALE GENOMIC DNA]</scope>
    <source>
        <strain evidence="8 9">Lep080</strain>
    </source>
</reference>
<name>A0ABV5BKS7_9LEPT</name>
<feature type="transmembrane region" description="Helical" evidence="7">
    <location>
        <begin position="241"/>
        <end position="265"/>
    </location>
</feature>
<evidence type="ECO:0000256" key="7">
    <source>
        <dbReference type="SAM" id="Phobius"/>
    </source>
</evidence>
<dbReference type="RefSeq" id="WP_135701406.1">
    <property type="nucleotide sequence ID" value="NZ_JBHILI010000002.1"/>
</dbReference>
<evidence type="ECO:0000256" key="4">
    <source>
        <dbReference type="ARBA" id="ARBA00022692"/>
    </source>
</evidence>
<keyword evidence="6 7" id="KW-0472">Membrane</keyword>
<evidence type="ECO:0000256" key="3">
    <source>
        <dbReference type="ARBA" id="ARBA00022475"/>
    </source>
</evidence>
<feature type="transmembrane region" description="Helical" evidence="7">
    <location>
        <begin position="49"/>
        <end position="72"/>
    </location>
</feature>
<dbReference type="InterPro" id="IPR007140">
    <property type="entry name" value="DUF350"/>
</dbReference>
<feature type="transmembrane region" description="Helical" evidence="7">
    <location>
        <begin position="170"/>
        <end position="193"/>
    </location>
</feature>
<evidence type="ECO:0000256" key="2">
    <source>
        <dbReference type="ARBA" id="ARBA00005779"/>
    </source>
</evidence>
<accession>A0ABV5BKS7</accession>
<organism evidence="8 9">
    <name type="scientific">Leptospira wolffii</name>
    <dbReference type="NCBI Taxonomy" id="409998"/>
    <lineage>
        <taxon>Bacteria</taxon>
        <taxon>Pseudomonadati</taxon>
        <taxon>Spirochaetota</taxon>
        <taxon>Spirochaetia</taxon>
        <taxon>Leptospirales</taxon>
        <taxon>Leptospiraceae</taxon>
        <taxon>Leptospira</taxon>
    </lineage>
</organism>
<keyword evidence="4 7" id="KW-0812">Transmembrane</keyword>
<sequence>MDFVWKYISVLGKDFAFFGLGFLVFFIGKKVKDWTEPRKLDHELVRSDNGALALSLSGHYLGIIILFITVVSHPGEEGQFLNDLIQVFSFSILGVLLLLISQKINDGLILGGIDAQEEIYEKKNLAVASVLFGGTIASSFFIAAALNGDIGAKVFPGGLNLGVSPVLEKTIIGCILSVIFFAVGQIGMILFAYYYKLWIPYRLRNELESKQNLAAGTAFAGALLAIGILLTRALFREFESLLQTGILLLLDLGLAFLLIPVLHFFADWVVLPGSTLKEEIERDQNFGAGLLEAVVLVSFSAIIFFAV</sequence>
<evidence type="ECO:0000313" key="8">
    <source>
        <dbReference type="EMBL" id="MFB5735913.1"/>
    </source>
</evidence>
<dbReference type="PANTHER" id="PTHR40043">
    <property type="entry name" value="UPF0719 INNER MEMBRANE PROTEIN YJFL"/>
    <property type="match status" value="1"/>
</dbReference>
<keyword evidence="5 7" id="KW-1133">Transmembrane helix</keyword>
<comment type="subcellular location">
    <subcellularLocation>
        <location evidence="1">Cell membrane</location>
        <topology evidence="1">Multi-pass membrane protein</topology>
    </subcellularLocation>
</comment>
<feature type="transmembrane region" description="Helical" evidence="7">
    <location>
        <begin position="213"/>
        <end position="235"/>
    </location>
</feature>